<evidence type="ECO:0000256" key="6">
    <source>
        <dbReference type="PROSITE-ProRule" id="PRU00277"/>
    </source>
</evidence>
<evidence type="ECO:0000256" key="4">
    <source>
        <dbReference type="ARBA" id="ARBA00023110"/>
    </source>
</evidence>
<feature type="compositionally biased region" description="Basic and acidic residues" evidence="7">
    <location>
        <begin position="53"/>
        <end position="63"/>
    </location>
</feature>
<keyword evidence="5 6" id="KW-0413">Isomerase</keyword>
<evidence type="ECO:0000313" key="10">
    <source>
        <dbReference type="EMBL" id="MEB5477862.1"/>
    </source>
</evidence>
<feature type="chain" id="PRO_5047338043" description="peptidylprolyl isomerase" evidence="8">
    <location>
        <begin position="23"/>
        <end position="283"/>
    </location>
</feature>
<dbReference type="Proteomes" id="UP001339883">
    <property type="component" value="Unassembled WGS sequence"/>
</dbReference>
<name>A0ABU6DY97_9GAMM</name>
<feature type="domain" description="PPIase FKBP-type" evidence="9">
    <location>
        <begin position="201"/>
        <end position="283"/>
    </location>
</feature>
<gene>
    <name evidence="10" type="ORF">I2F25_12590</name>
</gene>
<comment type="caution">
    <text evidence="10">The sequence shown here is derived from an EMBL/GenBank/DDBJ whole genome shotgun (WGS) entry which is preliminary data.</text>
</comment>
<evidence type="ECO:0000256" key="5">
    <source>
        <dbReference type="ARBA" id="ARBA00023235"/>
    </source>
</evidence>
<feature type="compositionally biased region" description="Low complexity" evidence="7">
    <location>
        <begin position="88"/>
        <end position="102"/>
    </location>
</feature>
<feature type="region of interest" description="Disordered" evidence="7">
    <location>
        <begin position="53"/>
        <end position="164"/>
    </location>
</feature>
<comment type="similarity">
    <text evidence="2">Belongs to the FKBP-type PPIase family.</text>
</comment>
<feature type="compositionally biased region" description="Polar residues" evidence="7">
    <location>
        <begin position="106"/>
        <end position="116"/>
    </location>
</feature>
<feature type="signal peptide" evidence="8">
    <location>
        <begin position="1"/>
        <end position="22"/>
    </location>
</feature>
<feature type="compositionally biased region" description="Low complexity" evidence="7">
    <location>
        <begin position="123"/>
        <end position="157"/>
    </location>
</feature>
<dbReference type="PANTHER" id="PTHR43811">
    <property type="entry name" value="FKBP-TYPE PEPTIDYL-PROLYL CIS-TRANS ISOMERASE FKPA"/>
    <property type="match status" value="1"/>
</dbReference>
<keyword evidence="8" id="KW-0732">Signal</keyword>
<dbReference type="InterPro" id="IPR000774">
    <property type="entry name" value="PPIase_FKBP_N"/>
</dbReference>
<evidence type="ECO:0000256" key="1">
    <source>
        <dbReference type="ARBA" id="ARBA00000971"/>
    </source>
</evidence>
<dbReference type="SUPFAM" id="SSF54534">
    <property type="entry name" value="FKBP-like"/>
    <property type="match status" value="1"/>
</dbReference>
<sequence length="283" mass="31371">MNKTIVGLFSVTLATTATLATANSNNNVSEQEAYRLGTQLANNKDASTALRQGIEDGQRRDSRNQNTDNNSNRQNSSRMSNQEDNRSSRNVNTNSSNNQSHNTRNESYGNNSYNQNSRDEGYSSNNQNTRNSNTGNSNVGNTNSRNNSSNQAENSQQRGASNVNDRTFFAENGRRLGVVTTNSGLQYQVLKAGLGRIPRDQQNVRISYEIKDLNDKTLARQTDQYLRLNRLMPALAEGVQTMREKGKTRFFIPTGLTSGIRDFNSSVPANTAVIVDVDLQSIE</sequence>
<dbReference type="RefSeq" id="WP_325776250.1">
    <property type="nucleotide sequence ID" value="NZ_VTDN01000018.1"/>
</dbReference>
<dbReference type="InterPro" id="IPR001179">
    <property type="entry name" value="PPIase_FKBP_dom"/>
</dbReference>
<dbReference type="PANTHER" id="PTHR43811:SF57">
    <property type="entry name" value="FKBP-TYPE PEPTIDYL-PROLYL CIS-TRANS ISOMERASE FKPA-RELATED"/>
    <property type="match status" value="1"/>
</dbReference>
<evidence type="ECO:0000256" key="2">
    <source>
        <dbReference type="ARBA" id="ARBA00006577"/>
    </source>
</evidence>
<dbReference type="Pfam" id="PF01346">
    <property type="entry name" value="FKBP_N"/>
    <property type="match status" value="1"/>
</dbReference>
<accession>A0ABU6DY97</accession>
<dbReference type="Gene3D" id="3.10.50.40">
    <property type="match status" value="1"/>
</dbReference>
<protein>
    <recommendedName>
        <fullName evidence="3 6">peptidylprolyl isomerase</fullName>
        <ecNumber evidence="3 6">5.2.1.8</ecNumber>
    </recommendedName>
</protein>
<evidence type="ECO:0000313" key="11">
    <source>
        <dbReference type="Proteomes" id="UP001339883"/>
    </source>
</evidence>
<dbReference type="PROSITE" id="PS50059">
    <property type="entry name" value="FKBP_PPIASE"/>
    <property type="match status" value="1"/>
</dbReference>
<feature type="compositionally biased region" description="Low complexity" evidence="7">
    <location>
        <begin position="64"/>
        <end position="80"/>
    </location>
</feature>
<evidence type="ECO:0000256" key="7">
    <source>
        <dbReference type="SAM" id="MobiDB-lite"/>
    </source>
</evidence>
<reference evidence="10 11" key="1">
    <citation type="submission" date="2019-08" db="EMBL/GenBank/DDBJ databases">
        <title>Five species of Acinetobacter isolated from floral nectar and animal pollinators.</title>
        <authorList>
            <person name="Hendry T.A."/>
        </authorList>
    </citation>
    <scope>NUCLEOTIDE SEQUENCE [LARGE SCALE GENOMIC DNA]</scope>
    <source>
        <strain evidence="10 11">MD18.27</strain>
    </source>
</reference>
<dbReference type="EC" id="5.2.1.8" evidence="3 6"/>
<evidence type="ECO:0000256" key="3">
    <source>
        <dbReference type="ARBA" id="ARBA00013194"/>
    </source>
</evidence>
<organism evidence="10 11">
    <name type="scientific">Acinetobacter pollinis</name>
    <dbReference type="NCBI Taxonomy" id="2605270"/>
    <lineage>
        <taxon>Bacteria</taxon>
        <taxon>Pseudomonadati</taxon>
        <taxon>Pseudomonadota</taxon>
        <taxon>Gammaproteobacteria</taxon>
        <taxon>Moraxellales</taxon>
        <taxon>Moraxellaceae</taxon>
        <taxon>Acinetobacter</taxon>
    </lineage>
</organism>
<proteinExistence type="inferred from homology"/>
<dbReference type="InterPro" id="IPR046357">
    <property type="entry name" value="PPIase_dom_sf"/>
</dbReference>
<keyword evidence="4 6" id="KW-0697">Rotamase</keyword>
<evidence type="ECO:0000256" key="8">
    <source>
        <dbReference type="SAM" id="SignalP"/>
    </source>
</evidence>
<keyword evidence="11" id="KW-1185">Reference proteome</keyword>
<comment type="catalytic activity">
    <reaction evidence="1 6">
        <text>[protein]-peptidylproline (omega=180) = [protein]-peptidylproline (omega=0)</text>
        <dbReference type="Rhea" id="RHEA:16237"/>
        <dbReference type="Rhea" id="RHEA-COMP:10747"/>
        <dbReference type="Rhea" id="RHEA-COMP:10748"/>
        <dbReference type="ChEBI" id="CHEBI:83833"/>
        <dbReference type="ChEBI" id="CHEBI:83834"/>
        <dbReference type="EC" id="5.2.1.8"/>
    </reaction>
</comment>
<evidence type="ECO:0000259" key="9">
    <source>
        <dbReference type="PROSITE" id="PS50059"/>
    </source>
</evidence>
<dbReference type="EMBL" id="VTDN01000018">
    <property type="protein sequence ID" value="MEB5477862.1"/>
    <property type="molecule type" value="Genomic_DNA"/>
</dbReference>